<dbReference type="SMART" id="SM00020">
    <property type="entry name" value="Tryp_SPc"/>
    <property type="match status" value="2"/>
</dbReference>
<evidence type="ECO:0000256" key="12">
    <source>
        <dbReference type="ARBA" id="ARBA00024195"/>
    </source>
</evidence>
<dbReference type="Proteomes" id="UP001562425">
    <property type="component" value="Unassembled WGS sequence"/>
</dbReference>
<evidence type="ECO:0000256" key="8">
    <source>
        <dbReference type="ARBA" id="ARBA00022859"/>
    </source>
</evidence>
<dbReference type="PANTHER" id="PTHR24260">
    <property type="match status" value="1"/>
</dbReference>
<sequence>MNVSLLVGAFVLSVLVGTEAAANCGQKKSLVQEFIVNGYRAMAGSWPWHGAMFHRMGRTTTYACGVTVLTEQFVVTAAHCTFDQAERQRLPASRVFVRLGITNLDVSDRHVQQHSVDKIIRHEEYDELVFENDIALMKLLNEITYSSYVQPICLWQGDTSLSGIVNQVGYIMGWGLDEEYKLPSDLNQATVPIVSKRDCLESDLAHYTRFYHESKTFCAGYGNGTSAGPGDSGGGLFLHRGDHWFMRGIISNGKVDPNTLLLNSESFVVFTDVAYYIDWIKKHVTIATSVTIDTDLIVVPPPSSTSDSTQSNLLGLQSCGKDQYQLGTPEELKKSLDQYPWLAVIEHINLNTRVLEDVCHGVLIHPKFILTAAHCVQRKRQSQLRSVRLNDYRLDTVTDIFVTNGQTTKTTTDRIAITGSSTHPNYNSPKFANNIALLMLAKSTTMNPICLPPKGFPLPTAGKLFSIIGWKRNNRPEKPLIRNVVQLADFETCRRKYLQANITLDTSGGQLCSTYNHDDDAESCSHYMGAAPFQYVMNGPTEGRYYLAALSSFGHTNCRMDEYSDVFTYVGHYVDWIQEKVTKNQ</sequence>
<evidence type="ECO:0000256" key="1">
    <source>
        <dbReference type="ARBA" id="ARBA00004613"/>
    </source>
</evidence>
<dbReference type="GO" id="GO:0008236">
    <property type="term" value="F:serine-type peptidase activity"/>
    <property type="evidence" value="ECO:0007669"/>
    <property type="project" value="UniProtKB-KW"/>
</dbReference>
<dbReference type="InterPro" id="IPR001254">
    <property type="entry name" value="Trypsin_dom"/>
</dbReference>
<dbReference type="AlphaFoldDB" id="A0ABD1CWE9"/>
<dbReference type="InterPro" id="IPR018114">
    <property type="entry name" value="TRYPSIN_HIS"/>
</dbReference>
<feature type="chain" id="PRO_5044853250" description="Peptidase S1 domain-containing protein" evidence="13">
    <location>
        <begin position="21"/>
        <end position="585"/>
    </location>
</feature>
<feature type="domain" description="Peptidase S1" evidence="14">
    <location>
        <begin position="35"/>
        <end position="285"/>
    </location>
</feature>
<accession>A0ABD1CWE9</accession>
<comment type="similarity">
    <text evidence="12">Belongs to the peptidase S1 family. CLIP subfamily.</text>
</comment>
<keyword evidence="16" id="KW-1185">Reference proteome</keyword>
<keyword evidence="11" id="KW-0325">Glycoprotein</keyword>
<dbReference type="EMBL" id="JBEHCU010008975">
    <property type="protein sequence ID" value="KAL1380752.1"/>
    <property type="molecule type" value="Genomic_DNA"/>
</dbReference>
<evidence type="ECO:0000256" key="2">
    <source>
        <dbReference type="ARBA" id="ARBA00022525"/>
    </source>
</evidence>
<evidence type="ECO:0000256" key="4">
    <source>
        <dbReference type="ARBA" id="ARBA00022670"/>
    </source>
</evidence>
<evidence type="ECO:0000256" key="3">
    <source>
        <dbReference type="ARBA" id="ARBA00022588"/>
    </source>
</evidence>
<evidence type="ECO:0000256" key="10">
    <source>
        <dbReference type="ARBA" id="ARBA00023157"/>
    </source>
</evidence>
<dbReference type="PROSITE" id="PS50240">
    <property type="entry name" value="TRYPSIN_DOM"/>
    <property type="match status" value="2"/>
</dbReference>
<keyword evidence="10" id="KW-1015">Disulfide bond</keyword>
<keyword evidence="6" id="KW-0378">Hydrolase</keyword>
<organism evidence="15 16">
    <name type="scientific">Culex pipiens pipiens</name>
    <name type="common">Northern house mosquito</name>
    <dbReference type="NCBI Taxonomy" id="38569"/>
    <lineage>
        <taxon>Eukaryota</taxon>
        <taxon>Metazoa</taxon>
        <taxon>Ecdysozoa</taxon>
        <taxon>Arthropoda</taxon>
        <taxon>Hexapoda</taxon>
        <taxon>Insecta</taxon>
        <taxon>Pterygota</taxon>
        <taxon>Neoptera</taxon>
        <taxon>Endopterygota</taxon>
        <taxon>Diptera</taxon>
        <taxon>Nematocera</taxon>
        <taxon>Culicoidea</taxon>
        <taxon>Culicidae</taxon>
        <taxon>Culicinae</taxon>
        <taxon>Culicini</taxon>
        <taxon>Culex</taxon>
        <taxon>Culex</taxon>
    </lineage>
</organism>
<dbReference type="GO" id="GO:0006508">
    <property type="term" value="P:proteolysis"/>
    <property type="evidence" value="ECO:0007669"/>
    <property type="project" value="UniProtKB-KW"/>
</dbReference>
<evidence type="ECO:0000313" key="15">
    <source>
        <dbReference type="EMBL" id="KAL1380752.1"/>
    </source>
</evidence>
<dbReference type="InterPro" id="IPR009003">
    <property type="entry name" value="Peptidase_S1_PA"/>
</dbReference>
<dbReference type="GO" id="GO:0045087">
    <property type="term" value="P:innate immune response"/>
    <property type="evidence" value="ECO:0007669"/>
    <property type="project" value="UniProtKB-KW"/>
</dbReference>
<reference evidence="15 16" key="1">
    <citation type="submission" date="2024-05" db="EMBL/GenBank/DDBJ databases">
        <title>Culex pipiens pipiens assembly and annotation.</title>
        <authorList>
            <person name="Alout H."/>
            <person name="Durand T."/>
        </authorList>
    </citation>
    <scope>NUCLEOTIDE SEQUENCE [LARGE SCALE GENOMIC DNA]</scope>
    <source>
        <strain evidence="15">HA-2024</strain>
        <tissue evidence="15">Whole body</tissue>
    </source>
</reference>
<gene>
    <name evidence="15" type="ORF">pipiens_013960</name>
</gene>
<dbReference type="Pfam" id="PF00089">
    <property type="entry name" value="Trypsin"/>
    <property type="match status" value="2"/>
</dbReference>
<dbReference type="SUPFAM" id="SSF50494">
    <property type="entry name" value="Trypsin-like serine proteases"/>
    <property type="match status" value="2"/>
</dbReference>
<evidence type="ECO:0000256" key="6">
    <source>
        <dbReference type="ARBA" id="ARBA00022801"/>
    </source>
</evidence>
<comment type="subcellular location">
    <subcellularLocation>
        <location evidence="1">Secreted</location>
    </subcellularLocation>
</comment>
<dbReference type="InterPro" id="IPR051333">
    <property type="entry name" value="CLIP_Serine_Protease"/>
</dbReference>
<protein>
    <recommendedName>
        <fullName evidence="14">Peptidase S1 domain-containing protein</fullName>
    </recommendedName>
</protein>
<dbReference type="FunFam" id="2.40.10.10:FF:000146">
    <property type="entry name" value="Serine protease 53"/>
    <property type="match status" value="1"/>
</dbReference>
<dbReference type="PANTHER" id="PTHR24260:SF136">
    <property type="entry name" value="GH08193P-RELATED"/>
    <property type="match status" value="1"/>
</dbReference>
<proteinExistence type="inferred from homology"/>
<evidence type="ECO:0000256" key="5">
    <source>
        <dbReference type="ARBA" id="ARBA00022729"/>
    </source>
</evidence>
<keyword evidence="8" id="KW-0391">Immunity</keyword>
<evidence type="ECO:0000256" key="13">
    <source>
        <dbReference type="SAM" id="SignalP"/>
    </source>
</evidence>
<dbReference type="Gene3D" id="2.40.10.10">
    <property type="entry name" value="Trypsin-like serine proteases"/>
    <property type="match status" value="3"/>
</dbReference>
<feature type="domain" description="Peptidase S1" evidence="14">
    <location>
        <begin position="313"/>
        <end position="582"/>
    </location>
</feature>
<evidence type="ECO:0000256" key="7">
    <source>
        <dbReference type="ARBA" id="ARBA00022825"/>
    </source>
</evidence>
<dbReference type="InterPro" id="IPR001314">
    <property type="entry name" value="Peptidase_S1A"/>
</dbReference>
<evidence type="ECO:0000313" key="16">
    <source>
        <dbReference type="Proteomes" id="UP001562425"/>
    </source>
</evidence>
<evidence type="ECO:0000256" key="9">
    <source>
        <dbReference type="ARBA" id="ARBA00023145"/>
    </source>
</evidence>
<evidence type="ECO:0000259" key="14">
    <source>
        <dbReference type="PROSITE" id="PS50240"/>
    </source>
</evidence>
<dbReference type="PROSITE" id="PS00134">
    <property type="entry name" value="TRYPSIN_HIS"/>
    <property type="match status" value="2"/>
</dbReference>
<keyword evidence="3" id="KW-0399">Innate immunity</keyword>
<comment type="caution">
    <text evidence="15">The sequence shown here is derived from an EMBL/GenBank/DDBJ whole genome shotgun (WGS) entry which is preliminary data.</text>
</comment>
<dbReference type="FunFam" id="2.40.10.10:FF:000028">
    <property type="entry name" value="Serine protease easter"/>
    <property type="match status" value="1"/>
</dbReference>
<keyword evidence="7" id="KW-0720">Serine protease</keyword>
<keyword evidence="4" id="KW-0645">Protease</keyword>
<dbReference type="InterPro" id="IPR043504">
    <property type="entry name" value="Peptidase_S1_PA_chymotrypsin"/>
</dbReference>
<keyword evidence="2" id="KW-0964">Secreted</keyword>
<dbReference type="GO" id="GO:0005576">
    <property type="term" value="C:extracellular region"/>
    <property type="evidence" value="ECO:0007669"/>
    <property type="project" value="UniProtKB-SubCell"/>
</dbReference>
<feature type="signal peptide" evidence="13">
    <location>
        <begin position="1"/>
        <end position="20"/>
    </location>
</feature>
<evidence type="ECO:0000256" key="11">
    <source>
        <dbReference type="ARBA" id="ARBA00023180"/>
    </source>
</evidence>
<keyword evidence="5 13" id="KW-0732">Signal</keyword>
<dbReference type="PRINTS" id="PR00722">
    <property type="entry name" value="CHYMOTRYPSIN"/>
</dbReference>
<dbReference type="CDD" id="cd00190">
    <property type="entry name" value="Tryp_SPc"/>
    <property type="match status" value="1"/>
</dbReference>
<keyword evidence="9" id="KW-0865">Zymogen</keyword>
<name>A0ABD1CWE9_CULPP</name>